<evidence type="ECO:0000313" key="3">
    <source>
        <dbReference type="EMBL" id="AUX25154.1"/>
    </source>
</evidence>
<gene>
    <name evidence="3" type="ORF">SOCEGT47_056980</name>
</gene>
<sequence length="171" mass="18971">MSDIAEMQVQEEVHAEREQHAKDPAVVALEKELEAEREALAAAEAKRERDRQAAVLREQIEETRRRRKEEEALAEAEARHGPLGKKIEAVQTIEGLVIVKAPDGIKARKWMDQHGENPKAQACRELARPCVVYPSLDRFDEIIAERPVVVVSTANAVLKLAGLGGKELGGK</sequence>
<evidence type="ECO:0000256" key="1">
    <source>
        <dbReference type="SAM" id="Coils"/>
    </source>
</evidence>
<feature type="coiled-coil region" evidence="1">
    <location>
        <begin position="26"/>
        <end position="79"/>
    </location>
</feature>
<dbReference type="Proteomes" id="UP000295781">
    <property type="component" value="Chromosome"/>
</dbReference>
<evidence type="ECO:0000256" key="2">
    <source>
        <dbReference type="SAM" id="MobiDB-lite"/>
    </source>
</evidence>
<reference evidence="3 4" key="1">
    <citation type="submission" date="2015-09" db="EMBL/GenBank/DDBJ databases">
        <title>Sorangium comparison.</title>
        <authorList>
            <person name="Zaburannyi N."/>
            <person name="Bunk B."/>
            <person name="Overmann J."/>
            <person name="Mueller R."/>
        </authorList>
    </citation>
    <scope>NUCLEOTIDE SEQUENCE [LARGE SCALE GENOMIC DNA]</scope>
    <source>
        <strain evidence="3 4">So ceGT47</strain>
    </source>
</reference>
<evidence type="ECO:0000313" key="4">
    <source>
        <dbReference type="Proteomes" id="UP000295781"/>
    </source>
</evidence>
<feature type="region of interest" description="Disordered" evidence="2">
    <location>
        <begin position="1"/>
        <end position="24"/>
    </location>
</feature>
<dbReference type="RefSeq" id="WP_129351902.1">
    <property type="nucleotide sequence ID" value="NZ_CP012670.1"/>
</dbReference>
<protein>
    <submittedName>
        <fullName evidence="3">Uncharacterized protein</fullName>
    </submittedName>
</protein>
<name>A0A4P2Q6N3_SORCE</name>
<keyword evidence="1" id="KW-0175">Coiled coil</keyword>
<feature type="compositionally biased region" description="Basic and acidic residues" evidence="2">
    <location>
        <begin position="11"/>
        <end position="24"/>
    </location>
</feature>
<dbReference type="Gene3D" id="3.30.2220.10">
    <property type="entry name" value="rbstp2171"/>
    <property type="match status" value="1"/>
</dbReference>
<proteinExistence type="predicted"/>
<dbReference type="AlphaFoldDB" id="A0A4P2Q6N3"/>
<accession>A0A4P2Q6N3</accession>
<organism evidence="3 4">
    <name type="scientific">Sorangium cellulosum</name>
    <name type="common">Polyangium cellulosum</name>
    <dbReference type="NCBI Taxonomy" id="56"/>
    <lineage>
        <taxon>Bacteria</taxon>
        <taxon>Pseudomonadati</taxon>
        <taxon>Myxococcota</taxon>
        <taxon>Polyangia</taxon>
        <taxon>Polyangiales</taxon>
        <taxon>Polyangiaceae</taxon>
        <taxon>Sorangium</taxon>
    </lineage>
</organism>
<dbReference type="EMBL" id="CP012670">
    <property type="protein sequence ID" value="AUX25154.1"/>
    <property type="molecule type" value="Genomic_DNA"/>
</dbReference>